<evidence type="ECO:0000256" key="4">
    <source>
        <dbReference type="ARBA" id="ARBA00022984"/>
    </source>
</evidence>
<dbReference type="PROSITE" id="PS52029">
    <property type="entry name" value="LD_TPASE"/>
    <property type="match status" value="1"/>
</dbReference>
<feature type="active site" description="Proton donor/acceptor" evidence="7">
    <location>
        <position position="344"/>
    </location>
</feature>
<dbReference type="Pfam" id="PF03734">
    <property type="entry name" value="YkuD"/>
    <property type="match status" value="1"/>
</dbReference>
<accession>A0ABR7L1I7</accession>
<dbReference type="Gene3D" id="2.60.40.3780">
    <property type="match status" value="1"/>
</dbReference>
<dbReference type="EMBL" id="JABVED010000002">
    <property type="protein sequence ID" value="MBC6446529.1"/>
    <property type="molecule type" value="Genomic_DNA"/>
</dbReference>
<dbReference type="CDD" id="cd13432">
    <property type="entry name" value="LDT_IgD_like_2"/>
    <property type="match status" value="1"/>
</dbReference>
<evidence type="ECO:0000256" key="3">
    <source>
        <dbReference type="ARBA" id="ARBA00022960"/>
    </source>
</evidence>
<keyword evidence="5" id="KW-0012">Acyltransferase</keyword>
<dbReference type="Gene3D" id="2.60.40.3710">
    <property type="match status" value="1"/>
</dbReference>
<evidence type="ECO:0000256" key="2">
    <source>
        <dbReference type="ARBA" id="ARBA00022679"/>
    </source>
</evidence>
<feature type="domain" description="L,D-TPase catalytic" evidence="9">
    <location>
        <begin position="265"/>
        <end position="386"/>
    </location>
</feature>
<keyword evidence="11" id="KW-1185">Reference proteome</keyword>
<name>A0ABR7L1I7_9PSEU</name>
<dbReference type="PANTHER" id="PTHR30582">
    <property type="entry name" value="L,D-TRANSPEPTIDASE"/>
    <property type="match status" value="1"/>
</dbReference>
<evidence type="ECO:0000313" key="10">
    <source>
        <dbReference type="EMBL" id="MBC6446529.1"/>
    </source>
</evidence>
<gene>
    <name evidence="10" type="ORF">GPZ80_04985</name>
</gene>
<evidence type="ECO:0000256" key="7">
    <source>
        <dbReference type="PROSITE-ProRule" id="PRU01373"/>
    </source>
</evidence>
<dbReference type="SUPFAM" id="SSF141523">
    <property type="entry name" value="L,D-transpeptidase catalytic domain-like"/>
    <property type="match status" value="1"/>
</dbReference>
<keyword evidence="4 7" id="KW-0573">Peptidoglycan synthesis</keyword>
<proteinExistence type="predicted"/>
<protein>
    <submittedName>
        <fullName evidence="10">L,D-transpeptidase</fullName>
    </submittedName>
</protein>
<organism evidence="10 11">
    <name type="scientific">Actinokineospora xionganensis</name>
    <dbReference type="NCBI Taxonomy" id="2684470"/>
    <lineage>
        <taxon>Bacteria</taxon>
        <taxon>Bacillati</taxon>
        <taxon>Actinomycetota</taxon>
        <taxon>Actinomycetes</taxon>
        <taxon>Pseudonocardiales</taxon>
        <taxon>Pseudonocardiaceae</taxon>
        <taxon>Actinokineospora</taxon>
    </lineage>
</organism>
<feature type="active site" description="Nucleophile" evidence="7">
    <location>
        <position position="362"/>
    </location>
</feature>
<comment type="caution">
    <text evidence="10">The sequence shown here is derived from an EMBL/GenBank/DDBJ whole genome shotgun (WGS) entry which is preliminary data.</text>
</comment>
<dbReference type="InterPro" id="IPR005490">
    <property type="entry name" value="LD_TPept_cat_dom"/>
</dbReference>
<dbReference type="InterPro" id="IPR050979">
    <property type="entry name" value="LD-transpeptidase"/>
</dbReference>
<reference evidence="10 11" key="1">
    <citation type="submission" date="2020-06" db="EMBL/GenBank/DDBJ databases">
        <title>Actinokineospora xiongansis sp. nov., isolated from soil of Baiyangdian.</title>
        <authorList>
            <person name="Zhang X."/>
        </authorList>
    </citation>
    <scope>NUCLEOTIDE SEQUENCE [LARGE SCALE GENOMIC DNA]</scope>
    <source>
        <strain evidence="10 11">HBU206404</strain>
    </source>
</reference>
<comment type="pathway">
    <text evidence="1 7">Cell wall biogenesis; peptidoglycan biosynthesis.</text>
</comment>
<dbReference type="InterPro" id="IPR038063">
    <property type="entry name" value="Transpep_catalytic_dom"/>
</dbReference>
<feature type="region of interest" description="Disordered" evidence="8">
    <location>
        <begin position="54"/>
        <end position="85"/>
    </location>
</feature>
<evidence type="ECO:0000256" key="8">
    <source>
        <dbReference type="SAM" id="MobiDB-lite"/>
    </source>
</evidence>
<evidence type="ECO:0000256" key="5">
    <source>
        <dbReference type="ARBA" id="ARBA00023315"/>
    </source>
</evidence>
<dbReference type="Pfam" id="PF17964">
    <property type="entry name" value="Big_10"/>
    <property type="match status" value="1"/>
</dbReference>
<dbReference type="PANTHER" id="PTHR30582:SF2">
    <property type="entry name" value="L,D-TRANSPEPTIDASE YCIB-RELATED"/>
    <property type="match status" value="1"/>
</dbReference>
<dbReference type="InterPro" id="IPR041280">
    <property type="entry name" value="Big_10"/>
</dbReference>
<dbReference type="Gene3D" id="2.40.440.10">
    <property type="entry name" value="L,D-transpeptidase catalytic domain-like"/>
    <property type="match status" value="1"/>
</dbReference>
<keyword evidence="2" id="KW-0808">Transferase</keyword>
<sequence>MSTVTAAPPGGGWRVLIDGDQTRHRRHTVRRSRTAVVLGTLFLALALLAGCTSESPGGGGPTADDAPPKAKLVASPAADAKDVAPTEPVTVSVTEGTIDSVEVKNDAGKAIKGETAPDKLTWKSTEVLGYAKKYTYEASATGADGKKVELKGAFTTLKPAKTPRATVNPGDNATVGVAMPISIKFPEGKVTDKAAVEKALKVETSQPVEGSWAWLHDQQVDWRPKEYWPAGTKVTVTAKLYGLAYGGGAYGKADLSSKFTIGRNQVVKIHTPDHKMNVYRDGKLFASYPASNGKDADPNLNTPNGTMIVMQKDPIGDFSNPRYGYTNVKKKWAVRFSNHGEFIHENEENRANIGKVNSSHGCVNLFEADAKAYFDSAIIGDPVEVTGSQANMPTTSDVYDWLIPWSQWQKMSALE</sequence>
<evidence type="ECO:0000259" key="9">
    <source>
        <dbReference type="PROSITE" id="PS52029"/>
    </source>
</evidence>
<evidence type="ECO:0000313" key="11">
    <source>
        <dbReference type="Proteomes" id="UP000734823"/>
    </source>
</evidence>
<keyword evidence="6 7" id="KW-0961">Cell wall biogenesis/degradation</keyword>
<evidence type="ECO:0000256" key="6">
    <source>
        <dbReference type="ARBA" id="ARBA00023316"/>
    </source>
</evidence>
<dbReference type="Proteomes" id="UP000734823">
    <property type="component" value="Unassembled WGS sequence"/>
</dbReference>
<dbReference type="CDD" id="cd16913">
    <property type="entry name" value="YkuD_like"/>
    <property type="match status" value="1"/>
</dbReference>
<evidence type="ECO:0000256" key="1">
    <source>
        <dbReference type="ARBA" id="ARBA00004752"/>
    </source>
</evidence>
<keyword evidence="3 7" id="KW-0133">Cell shape</keyword>